<sequence>MAIASVYTLLFFTSITPITHLTKITTTTSETNINNPTKLVFRLTYKDSVSSPYYNPNDSTADQANHVLLRSIARFDYLQKMLKQPSSDDDIHVSHLVPSPEDGVFLVNFSIGEPPVQQLTVMDTGSSLTWVKCLPCTSSFSLQSSQIFDPSKSSTYANLTCSDCNNCDIYGQCTYKKEYLGSTSSEGIYAREQLTFGTSDEGTIKVPDVIFGCSHSIPNFPNGYERSNGVLGLSSGSFSLLPRFSNKFSYCVGNLRDPDYNFNQLVLGDKADIEGDSTPINIINGFYYINLEDSGTDHTWLAKNGYEALSNEVQKVVNRVLKRRKDNPWMLCFDGIMSRDLTGFPVVTFHFSQGADLVLDIDSMFIQTSDEEFCMAVLPGNYYGDDYESFSAIGMMAQQNYNVGYDLKSMQLFFQRIDCSIL</sequence>
<dbReference type="PANTHER" id="PTHR47967">
    <property type="entry name" value="OS07G0603500 PROTEIN-RELATED"/>
    <property type="match status" value="1"/>
</dbReference>
<name>A0AAD7LCQ2_QUISA</name>
<feature type="domain" description="Peptidase A1" evidence="7">
    <location>
        <begin position="105"/>
        <end position="415"/>
    </location>
</feature>
<dbReference type="FunFam" id="2.40.70.10:FF:000033">
    <property type="entry name" value="Aspartyl protease family protein"/>
    <property type="match status" value="1"/>
</dbReference>
<evidence type="ECO:0000256" key="6">
    <source>
        <dbReference type="SAM" id="SignalP"/>
    </source>
</evidence>
<feature type="signal peptide" evidence="6">
    <location>
        <begin position="1"/>
        <end position="21"/>
    </location>
</feature>
<reference evidence="8" key="1">
    <citation type="journal article" date="2023" name="Science">
        <title>Elucidation of the pathway for biosynthesis of saponin adjuvants from the soapbark tree.</title>
        <authorList>
            <person name="Reed J."/>
            <person name="Orme A."/>
            <person name="El-Demerdash A."/>
            <person name="Owen C."/>
            <person name="Martin L.B.B."/>
            <person name="Misra R.C."/>
            <person name="Kikuchi S."/>
            <person name="Rejzek M."/>
            <person name="Martin A.C."/>
            <person name="Harkess A."/>
            <person name="Leebens-Mack J."/>
            <person name="Louveau T."/>
            <person name="Stephenson M.J."/>
            <person name="Osbourn A."/>
        </authorList>
    </citation>
    <scope>NUCLEOTIDE SEQUENCE</scope>
    <source>
        <strain evidence="8">S10</strain>
    </source>
</reference>
<keyword evidence="3" id="KW-0064">Aspartyl protease</keyword>
<dbReference type="Pfam" id="PF14541">
    <property type="entry name" value="TAXi_C"/>
    <property type="match status" value="1"/>
</dbReference>
<dbReference type="GO" id="GO:0006508">
    <property type="term" value="P:proteolysis"/>
    <property type="evidence" value="ECO:0007669"/>
    <property type="project" value="UniProtKB-KW"/>
</dbReference>
<evidence type="ECO:0000313" key="9">
    <source>
        <dbReference type="Proteomes" id="UP001163823"/>
    </source>
</evidence>
<dbReference type="KEGG" id="qsa:O6P43_022242"/>
<keyword evidence="6" id="KW-0732">Signal</keyword>
<accession>A0AAD7LCQ2</accession>
<dbReference type="InterPro" id="IPR033121">
    <property type="entry name" value="PEPTIDASE_A1"/>
</dbReference>
<protein>
    <submittedName>
        <fullName evidence="8">Aspartic proteinase CDR1-like</fullName>
    </submittedName>
</protein>
<dbReference type="InterPro" id="IPR032861">
    <property type="entry name" value="TAXi_N"/>
</dbReference>
<feature type="chain" id="PRO_5042278029" evidence="6">
    <location>
        <begin position="22"/>
        <end position="422"/>
    </location>
</feature>
<evidence type="ECO:0000256" key="2">
    <source>
        <dbReference type="ARBA" id="ARBA00022670"/>
    </source>
</evidence>
<evidence type="ECO:0000256" key="4">
    <source>
        <dbReference type="ARBA" id="ARBA00022801"/>
    </source>
</evidence>
<organism evidence="8 9">
    <name type="scientific">Quillaja saponaria</name>
    <name type="common">Soap bark tree</name>
    <dbReference type="NCBI Taxonomy" id="32244"/>
    <lineage>
        <taxon>Eukaryota</taxon>
        <taxon>Viridiplantae</taxon>
        <taxon>Streptophyta</taxon>
        <taxon>Embryophyta</taxon>
        <taxon>Tracheophyta</taxon>
        <taxon>Spermatophyta</taxon>
        <taxon>Magnoliopsida</taxon>
        <taxon>eudicotyledons</taxon>
        <taxon>Gunneridae</taxon>
        <taxon>Pentapetalae</taxon>
        <taxon>rosids</taxon>
        <taxon>fabids</taxon>
        <taxon>Fabales</taxon>
        <taxon>Quillajaceae</taxon>
        <taxon>Quillaja</taxon>
    </lineage>
</organism>
<dbReference type="Gene3D" id="2.40.70.10">
    <property type="entry name" value="Acid Proteases"/>
    <property type="match status" value="2"/>
</dbReference>
<evidence type="ECO:0000256" key="1">
    <source>
        <dbReference type="ARBA" id="ARBA00007447"/>
    </source>
</evidence>
<keyword evidence="5" id="KW-0325">Glycoprotein</keyword>
<evidence type="ECO:0000256" key="3">
    <source>
        <dbReference type="ARBA" id="ARBA00022750"/>
    </source>
</evidence>
<keyword evidence="4" id="KW-0378">Hydrolase</keyword>
<comment type="similarity">
    <text evidence="1">Belongs to the peptidase A1 family.</text>
</comment>
<dbReference type="EMBL" id="JARAOO010000009">
    <property type="protein sequence ID" value="KAJ7955698.1"/>
    <property type="molecule type" value="Genomic_DNA"/>
</dbReference>
<dbReference type="PROSITE" id="PS51767">
    <property type="entry name" value="PEPTIDASE_A1"/>
    <property type="match status" value="1"/>
</dbReference>
<proteinExistence type="inferred from homology"/>
<dbReference type="InterPro" id="IPR034161">
    <property type="entry name" value="Pepsin-like_plant"/>
</dbReference>
<dbReference type="GO" id="GO:0004190">
    <property type="term" value="F:aspartic-type endopeptidase activity"/>
    <property type="evidence" value="ECO:0007669"/>
    <property type="project" value="UniProtKB-KW"/>
</dbReference>
<dbReference type="SUPFAM" id="SSF50630">
    <property type="entry name" value="Acid proteases"/>
    <property type="match status" value="1"/>
</dbReference>
<keyword evidence="9" id="KW-1185">Reference proteome</keyword>
<evidence type="ECO:0000313" key="8">
    <source>
        <dbReference type="EMBL" id="KAJ7955698.1"/>
    </source>
</evidence>
<dbReference type="CDD" id="cd05476">
    <property type="entry name" value="pepsin_A_like_plant"/>
    <property type="match status" value="1"/>
</dbReference>
<dbReference type="InterPro" id="IPR032799">
    <property type="entry name" value="TAXi_C"/>
</dbReference>
<dbReference type="AlphaFoldDB" id="A0AAD7LCQ2"/>
<dbReference type="InterPro" id="IPR051708">
    <property type="entry name" value="Plant_Aspart_Prot_A1"/>
</dbReference>
<dbReference type="GO" id="GO:0005576">
    <property type="term" value="C:extracellular region"/>
    <property type="evidence" value="ECO:0007669"/>
    <property type="project" value="TreeGrafter"/>
</dbReference>
<dbReference type="InterPro" id="IPR021109">
    <property type="entry name" value="Peptidase_aspartic_dom_sf"/>
</dbReference>
<gene>
    <name evidence="8" type="ORF">O6P43_022242</name>
</gene>
<evidence type="ECO:0000259" key="7">
    <source>
        <dbReference type="PROSITE" id="PS51767"/>
    </source>
</evidence>
<comment type="caution">
    <text evidence="8">The sequence shown here is derived from an EMBL/GenBank/DDBJ whole genome shotgun (WGS) entry which is preliminary data.</text>
</comment>
<dbReference type="PANTHER" id="PTHR47967:SF14">
    <property type="entry name" value="EUKARYOTIC ASPARTYL PROTEASE FAMILY PROTEIN"/>
    <property type="match status" value="1"/>
</dbReference>
<dbReference type="Proteomes" id="UP001163823">
    <property type="component" value="Chromosome 9"/>
</dbReference>
<keyword evidence="2" id="KW-0645">Protease</keyword>
<evidence type="ECO:0000256" key="5">
    <source>
        <dbReference type="ARBA" id="ARBA00023180"/>
    </source>
</evidence>
<dbReference type="Pfam" id="PF14543">
    <property type="entry name" value="TAXi_N"/>
    <property type="match status" value="1"/>
</dbReference>